<dbReference type="OrthoDB" id="9781757at2"/>
<comment type="caution">
    <text evidence="2">The sequence shown here is derived from an EMBL/GenBank/DDBJ whole genome shotgun (WGS) entry which is preliminary data.</text>
</comment>
<proteinExistence type="predicted"/>
<dbReference type="SUPFAM" id="SSF54427">
    <property type="entry name" value="NTF2-like"/>
    <property type="match status" value="1"/>
</dbReference>
<dbReference type="RefSeq" id="WP_051699169.1">
    <property type="nucleotide sequence ID" value="NZ_JMIW01000004.1"/>
</dbReference>
<reference evidence="2 3" key="1">
    <citation type="submission" date="2014-04" db="EMBL/GenBank/DDBJ databases">
        <title>A comprehensive comparison of genomes of Erythrobacter spp. strains.</title>
        <authorList>
            <person name="Zheng Q."/>
        </authorList>
    </citation>
    <scope>NUCLEOTIDE SEQUENCE [LARGE SCALE GENOMIC DNA]</scope>
    <source>
        <strain evidence="2 3">DSM 6997</strain>
    </source>
</reference>
<sequence>MEEQDNIATLREFIAAWSRLDPEELVGYFAEDGIYHNMPIDPVQGHHALRQFIAAFLHGWSKTQWDVLSIAASGNTVFVERLDRTIVNGKPVSLPCCGVFEMKDGKVAVWRDYFDMATYRQAVGD</sequence>
<dbReference type="AlphaFoldDB" id="A0A074MAC2"/>
<dbReference type="InterPro" id="IPR013100">
    <property type="entry name" value="LEH"/>
</dbReference>
<evidence type="ECO:0000259" key="1">
    <source>
        <dbReference type="Pfam" id="PF07858"/>
    </source>
</evidence>
<dbReference type="CDD" id="cd00531">
    <property type="entry name" value="NTF2_like"/>
    <property type="match status" value="1"/>
</dbReference>
<keyword evidence="2" id="KW-0378">Hydrolase</keyword>
<gene>
    <name evidence="2" type="ORF">EH31_11040</name>
</gene>
<organism evidence="2 3">
    <name type="scientific">Erythrobacter longus</name>
    <dbReference type="NCBI Taxonomy" id="1044"/>
    <lineage>
        <taxon>Bacteria</taxon>
        <taxon>Pseudomonadati</taxon>
        <taxon>Pseudomonadota</taxon>
        <taxon>Alphaproteobacteria</taxon>
        <taxon>Sphingomonadales</taxon>
        <taxon>Erythrobacteraceae</taxon>
        <taxon>Erythrobacter/Porphyrobacter group</taxon>
        <taxon>Erythrobacter</taxon>
    </lineage>
</organism>
<name>A0A074MAC2_ERYLO</name>
<keyword evidence="3" id="KW-1185">Reference proteome</keyword>
<evidence type="ECO:0000313" key="2">
    <source>
        <dbReference type="EMBL" id="KEO89685.1"/>
    </source>
</evidence>
<dbReference type="Gene3D" id="3.10.450.50">
    <property type="match status" value="1"/>
</dbReference>
<accession>A0A074MAC2</accession>
<dbReference type="eggNOG" id="COG4308">
    <property type="taxonomic scope" value="Bacteria"/>
</dbReference>
<feature type="domain" description="Limonene-1,2-epoxide hydrolase" evidence="1">
    <location>
        <begin position="5"/>
        <end position="118"/>
    </location>
</feature>
<dbReference type="InterPro" id="IPR032710">
    <property type="entry name" value="NTF2-like_dom_sf"/>
</dbReference>
<dbReference type="STRING" id="1044.EH31_11040"/>
<dbReference type="Proteomes" id="UP000027647">
    <property type="component" value="Unassembled WGS sequence"/>
</dbReference>
<dbReference type="Pfam" id="PF07858">
    <property type="entry name" value="LEH"/>
    <property type="match status" value="1"/>
</dbReference>
<protein>
    <submittedName>
        <fullName evidence="2">Limonene-1,2-epoxide hydrolase</fullName>
    </submittedName>
</protein>
<dbReference type="EMBL" id="JMIW01000004">
    <property type="protein sequence ID" value="KEO89685.1"/>
    <property type="molecule type" value="Genomic_DNA"/>
</dbReference>
<evidence type="ECO:0000313" key="3">
    <source>
        <dbReference type="Proteomes" id="UP000027647"/>
    </source>
</evidence>
<dbReference type="GO" id="GO:0016787">
    <property type="term" value="F:hydrolase activity"/>
    <property type="evidence" value="ECO:0007669"/>
    <property type="project" value="UniProtKB-KW"/>
</dbReference>